<name>A0A183V9B8_TOXCA</name>
<evidence type="ECO:0000259" key="2">
    <source>
        <dbReference type="PROSITE" id="PS50013"/>
    </source>
</evidence>
<feature type="region of interest" description="Disordered" evidence="1">
    <location>
        <begin position="327"/>
        <end position="359"/>
    </location>
</feature>
<dbReference type="EMBL" id="UYWY01024344">
    <property type="protein sequence ID" value="VDM48659.1"/>
    <property type="molecule type" value="Genomic_DNA"/>
</dbReference>
<feature type="region of interest" description="Disordered" evidence="1">
    <location>
        <begin position="146"/>
        <end position="165"/>
    </location>
</feature>
<proteinExistence type="predicted"/>
<dbReference type="AlphaFoldDB" id="A0A183V9B8"/>
<evidence type="ECO:0000313" key="3">
    <source>
        <dbReference type="EMBL" id="VDM48659.1"/>
    </source>
</evidence>
<dbReference type="SUPFAM" id="SSF54160">
    <property type="entry name" value="Chromo domain-like"/>
    <property type="match status" value="1"/>
</dbReference>
<evidence type="ECO:0000256" key="1">
    <source>
        <dbReference type="SAM" id="MobiDB-lite"/>
    </source>
</evidence>
<dbReference type="Pfam" id="PF00385">
    <property type="entry name" value="Chromo"/>
    <property type="match status" value="1"/>
</dbReference>
<dbReference type="WBParaSite" id="TCNE_0001733901-mRNA-1">
    <property type="protein sequence ID" value="TCNE_0001733901-mRNA-1"/>
    <property type="gene ID" value="TCNE_0001733901"/>
</dbReference>
<evidence type="ECO:0000313" key="4">
    <source>
        <dbReference type="Proteomes" id="UP000050794"/>
    </source>
</evidence>
<reference evidence="3 4" key="2">
    <citation type="submission" date="2018-11" db="EMBL/GenBank/DDBJ databases">
        <authorList>
            <consortium name="Pathogen Informatics"/>
        </authorList>
    </citation>
    <scope>NUCLEOTIDE SEQUENCE [LARGE SCALE GENOMIC DNA]</scope>
</reference>
<sequence length="510" mass="58174">MEEDRKMMSMKNRGMTVMMMAMICVRSKKILQKRVSRSSGAVEYLIKWKDYDCEEANTWEPAENCVGGGVERGTIERWGINKYWTTDGLNSESVLHVSAQLAIKEFEERLMKKKRMAEVASKGNESPLLCHVETISSRDRVRLSNEHCESGNETEQKEGCDEESPVTLSNLRHRDVVLGERHNFLQGICGAQRSTRRTLLASQRRDEMVLLFESGLSIFNADLKLSQSQNVALESLKNGEIHRSVFFGESREEEASFILWSEQIRSDSSEERQKARLYLILRSKRQVEPRFEMSSAGIGDESSSYSYGGRALAQQAHLLRRRPLSSSLPYPDSDSNSELAALPSEDEVGENDRIKRAENSQQRCQRSRELCCLACGSEPTTGLDMQVHWGTTDSISKIRKLRDWEGLETEEYPWCPGLFFFGPGKWFFAQTRAYIRADTIVHIVHKLINYSLIRLQMVAAFHKCVGEPVQFEGLIKANVVLAKLVSSINGYFRSKNILFNARSSHIMLIR</sequence>
<dbReference type="CDD" id="cd00024">
    <property type="entry name" value="CD_CSD"/>
    <property type="match status" value="1"/>
</dbReference>
<organism evidence="4 5">
    <name type="scientific">Toxocara canis</name>
    <name type="common">Canine roundworm</name>
    <dbReference type="NCBI Taxonomy" id="6265"/>
    <lineage>
        <taxon>Eukaryota</taxon>
        <taxon>Metazoa</taxon>
        <taxon>Ecdysozoa</taxon>
        <taxon>Nematoda</taxon>
        <taxon>Chromadorea</taxon>
        <taxon>Rhabditida</taxon>
        <taxon>Spirurina</taxon>
        <taxon>Ascaridomorpha</taxon>
        <taxon>Ascaridoidea</taxon>
        <taxon>Toxocaridae</taxon>
        <taxon>Toxocara</taxon>
    </lineage>
</organism>
<dbReference type="PROSITE" id="PS50013">
    <property type="entry name" value="CHROMO_2"/>
    <property type="match status" value="1"/>
</dbReference>
<dbReference type="InterPro" id="IPR000953">
    <property type="entry name" value="Chromo/chromo_shadow_dom"/>
</dbReference>
<gene>
    <name evidence="3" type="ORF">TCNE_LOCUS17338</name>
</gene>
<keyword evidence="4" id="KW-1185">Reference proteome</keyword>
<reference evidence="5" key="1">
    <citation type="submission" date="2016-06" db="UniProtKB">
        <authorList>
            <consortium name="WormBaseParasite"/>
        </authorList>
    </citation>
    <scope>IDENTIFICATION</scope>
</reference>
<dbReference type="InterPro" id="IPR016197">
    <property type="entry name" value="Chromo-like_dom_sf"/>
</dbReference>
<accession>A0A183V9B8</accession>
<feature type="compositionally biased region" description="Basic and acidic residues" evidence="1">
    <location>
        <begin position="146"/>
        <end position="159"/>
    </location>
</feature>
<dbReference type="Gene3D" id="2.40.50.40">
    <property type="match status" value="1"/>
</dbReference>
<feature type="domain" description="Chromo" evidence="2">
    <location>
        <begin position="25"/>
        <end position="64"/>
    </location>
</feature>
<dbReference type="InterPro" id="IPR023780">
    <property type="entry name" value="Chromo_domain"/>
</dbReference>
<evidence type="ECO:0000313" key="5">
    <source>
        <dbReference type="WBParaSite" id="TCNE_0001733901-mRNA-1"/>
    </source>
</evidence>
<protein>
    <submittedName>
        <fullName evidence="5">Chromo domain-containing protein</fullName>
    </submittedName>
</protein>
<dbReference type="Proteomes" id="UP000050794">
    <property type="component" value="Unassembled WGS sequence"/>
</dbReference>